<proteinExistence type="predicted"/>
<feature type="region of interest" description="Disordered" evidence="1">
    <location>
        <begin position="54"/>
        <end position="81"/>
    </location>
</feature>
<dbReference type="Pfam" id="PF00172">
    <property type="entry name" value="Zn_clus"/>
    <property type="match status" value="1"/>
</dbReference>
<feature type="compositionally biased region" description="Polar residues" evidence="1">
    <location>
        <begin position="64"/>
        <end position="81"/>
    </location>
</feature>
<evidence type="ECO:0000313" key="3">
    <source>
        <dbReference type="EMBL" id="KAK7205153.1"/>
    </source>
</evidence>
<sequence>MVGVAGGSRGCPECRRRRVKCDETHPHCNRCSRVGLKCSGPVTGLRFKIQRVEKSSSRPDRTLTTKTATSQNSEQLSKTSRTLDFSRKDRRQWPHLVDRYKTILTNRRLHDLELFPEFDLFSHCVSLFLSTCRMVGRASSESATTLWLLQLPAIVLSPINSATTFAGRALVLGHCAGIVGSDDIRMMSYNWYVEAIRLQKTGIGYIMQGAGDKLVEALEAYDIPEKKTVAKVSRLMPDSGYSSGVVNPPSLFGGMTVCDDCTSAALLLPLYEMSNTTNSNALSKMLQGAVILMELQGPEKYYSGNNHVLLEGTLYMQAINAAFSRNAGQITLNLPQWQACRAQTYTETMYHGMIKYMFEIGELQIEANRLFDNILVGFGKEFTKQPSLKPEFLNADGWWAVKELHRKLCVLDMNLEICLAKCLEDYLEALRAQDPRTLIFDEDTRFPQRQPKICPAAASYEEWKSSHFGKPQIDYEICTSFKFMGSITFMQMIIAYLHCYTVPAAYCSYEELTNIDKNPFLKHSLNSYIAHRKQNLERHNRTLLRSIEFTVVEVHRPVFMFMMSTTTGS</sequence>
<protein>
    <recommendedName>
        <fullName evidence="2">Zn(2)-C6 fungal-type domain-containing protein</fullName>
    </recommendedName>
</protein>
<dbReference type="PANTHER" id="PTHR38111:SF9">
    <property type="entry name" value="ZN(2)-C6 FUNGAL-TYPE DOMAIN-CONTAINING PROTEIN"/>
    <property type="match status" value="1"/>
</dbReference>
<gene>
    <name evidence="3" type="ORF">BZA70DRAFT_175058</name>
</gene>
<dbReference type="PROSITE" id="PS50048">
    <property type="entry name" value="ZN2_CY6_FUNGAL_2"/>
    <property type="match status" value="1"/>
</dbReference>
<dbReference type="InterPro" id="IPR053178">
    <property type="entry name" value="Osmoadaptation_assoc"/>
</dbReference>
<feature type="compositionally biased region" description="Basic and acidic residues" evidence="1">
    <location>
        <begin position="54"/>
        <end position="63"/>
    </location>
</feature>
<dbReference type="PANTHER" id="PTHR38111">
    <property type="entry name" value="ZN(2)-C6 FUNGAL-TYPE DOMAIN-CONTAINING PROTEIN-RELATED"/>
    <property type="match status" value="1"/>
</dbReference>
<dbReference type="PROSITE" id="PS00463">
    <property type="entry name" value="ZN2_CY6_FUNGAL_1"/>
    <property type="match status" value="1"/>
</dbReference>
<dbReference type="InterPro" id="IPR001138">
    <property type="entry name" value="Zn2Cys6_DnaBD"/>
</dbReference>
<dbReference type="Gene3D" id="4.10.240.10">
    <property type="entry name" value="Zn(2)-C6 fungal-type DNA-binding domain"/>
    <property type="match status" value="1"/>
</dbReference>
<feature type="domain" description="Zn(2)-C6 fungal-type" evidence="2">
    <location>
        <begin position="10"/>
        <end position="39"/>
    </location>
</feature>
<dbReference type="InterPro" id="IPR036864">
    <property type="entry name" value="Zn2-C6_fun-type_DNA-bd_sf"/>
</dbReference>
<dbReference type="GeneID" id="90035398"/>
<evidence type="ECO:0000256" key="1">
    <source>
        <dbReference type="SAM" id="MobiDB-lite"/>
    </source>
</evidence>
<dbReference type="EMBL" id="JBBJBU010000006">
    <property type="protein sequence ID" value="KAK7205153.1"/>
    <property type="molecule type" value="Genomic_DNA"/>
</dbReference>
<dbReference type="SMART" id="SM00066">
    <property type="entry name" value="GAL4"/>
    <property type="match status" value="1"/>
</dbReference>
<comment type="caution">
    <text evidence="3">The sequence shown here is derived from an EMBL/GenBank/DDBJ whole genome shotgun (WGS) entry which is preliminary data.</text>
</comment>
<organism evidence="3 4">
    <name type="scientific">Myxozyma melibiosi</name>
    <dbReference type="NCBI Taxonomy" id="54550"/>
    <lineage>
        <taxon>Eukaryota</taxon>
        <taxon>Fungi</taxon>
        <taxon>Dikarya</taxon>
        <taxon>Ascomycota</taxon>
        <taxon>Saccharomycotina</taxon>
        <taxon>Lipomycetes</taxon>
        <taxon>Lipomycetales</taxon>
        <taxon>Lipomycetaceae</taxon>
        <taxon>Myxozyma</taxon>
    </lineage>
</organism>
<evidence type="ECO:0000259" key="2">
    <source>
        <dbReference type="PROSITE" id="PS50048"/>
    </source>
</evidence>
<dbReference type="RefSeq" id="XP_064768186.1">
    <property type="nucleotide sequence ID" value="XM_064909886.1"/>
</dbReference>
<dbReference type="CDD" id="cd00067">
    <property type="entry name" value="GAL4"/>
    <property type="match status" value="1"/>
</dbReference>
<evidence type="ECO:0000313" key="4">
    <source>
        <dbReference type="Proteomes" id="UP001498771"/>
    </source>
</evidence>
<keyword evidence="4" id="KW-1185">Reference proteome</keyword>
<dbReference type="Proteomes" id="UP001498771">
    <property type="component" value="Unassembled WGS sequence"/>
</dbReference>
<dbReference type="SUPFAM" id="SSF57701">
    <property type="entry name" value="Zn2/Cys6 DNA-binding domain"/>
    <property type="match status" value="1"/>
</dbReference>
<name>A0ABR1F7Q8_9ASCO</name>
<reference evidence="3 4" key="1">
    <citation type="submission" date="2024-03" db="EMBL/GenBank/DDBJ databases">
        <title>Genome-scale model development and genomic sequencing of the oleaginous clade Lipomyces.</title>
        <authorList>
            <consortium name="Lawrence Berkeley National Laboratory"/>
            <person name="Czajka J.J."/>
            <person name="Han Y."/>
            <person name="Kim J."/>
            <person name="Mondo S.J."/>
            <person name="Hofstad B.A."/>
            <person name="Robles A."/>
            <person name="Haridas S."/>
            <person name="Riley R."/>
            <person name="LaButti K."/>
            <person name="Pangilinan J."/>
            <person name="Andreopoulos W."/>
            <person name="Lipzen A."/>
            <person name="Yan J."/>
            <person name="Wang M."/>
            <person name="Ng V."/>
            <person name="Grigoriev I.V."/>
            <person name="Spatafora J.W."/>
            <person name="Magnuson J.K."/>
            <person name="Baker S.E."/>
            <person name="Pomraning K.R."/>
        </authorList>
    </citation>
    <scope>NUCLEOTIDE SEQUENCE [LARGE SCALE GENOMIC DNA]</scope>
    <source>
        <strain evidence="3 4">Phaff 52-87</strain>
    </source>
</reference>
<accession>A0ABR1F7Q8</accession>